<feature type="domain" description="Type II secretion system protein GspF" evidence="11">
    <location>
        <begin position="66"/>
        <end position="189"/>
    </location>
</feature>
<evidence type="ECO:0000256" key="3">
    <source>
        <dbReference type="ARBA" id="ARBA00022448"/>
    </source>
</evidence>
<evidence type="ECO:0000259" key="11">
    <source>
        <dbReference type="Pfam" id="PF00482"/>
    </source>
</evidence>
<dbReference type="InterPro" id="IPR003004">
    <property type="entry name" value="GspF/PilC"/>
</dbReference>
<dbReference type="InterPro" id="IPR042094">
    <property type="entry name" value="T2SS_GspF_sf"/>
</dbReference>
<comment type="similarity">
    <text evidence="2 9">Belongs to the GSP F family.</text>
</comment>
<evidence type="ECO:0000256" key="10">
    <source>
        <dbReference type="SAM" id="Phobius"/>
    </source>
</evidence>
<sequence>MQYKYKAATENGQVVEGIHDANGEHEVLAMLKSNDYIPISIELNKDSSSSPSVLTPRVKKKDIAVFCRQFYTMLNAGVSIVKSLDILEKQTENKLLKKVSGIVYGDVQKGLTLSEAMKKHPNVFPSLLINMVEAGEVSGNLDTIMERMSNHYEKENKIENKIKVAMVYPIALGIASIAVVIFLLVAVMPTFVGMFESSGVELPGPTKLLLNVSDSLQNHWYIHLIVVLAMVFGLNYFRKMDSGRLFLDGLKLRIPIIKRANTMIITSRFTRTLSTLLSSGIPLLQAMEVVAKIVDNKLVGNRLEYSKEEVRKGIPLSRAIKDINIFPPMVDSMIKIGEESGSLDDILNKSADFYDEEVETSLQKMAAMMEPLLIVFMAVVVGFIVIAMALPMFDMVNTVQI</sequence>
<dbReference type="InterPro" id="IPR018076">
    <property type="entry name" value="T2SS_GspF_dom"/>
</dbReference>
<dbReference type="AlphaFoldDB" id="A0A1H3K753"/>
<keyword evidence="6 9" id="KW-0812">Transmembrane</keyword>
<evidence type="ECO:0000256" key="8">
    <source>
        <dbReference type="ARBA" id="ARBA00023136"/>
    </source>
</evidence>
<dbReference type="EMBL" id="FNQE01000001">
    <property type="protein sequence ID" value="SDY47565.1"/>
    <property type="molecule type" value="Genomic_DNA"/>
</dbReference>
<evidence type="ECO:0000256" key="7">
    <source>
        <dbReference type="ARBA" id="ARBA00022989"/>
    </source>
</evidence>
<gene>
    <name evidence="12" type="ORF">SAMN05660462_00147</name>
</gene>
<dbReference type="FunFam" id="1.20.81.30:FF:000001">
    <property type="entry name" value="Type II secretion system protein F"/>
    <property type="match status" value="2"/>
</dbReference>
<evidence type="ECO:0000256" key="2">
    <source>
        <dbReference type="ARBA" id="ARBA00005745"/>
    </source>
</evidence>
<feature type="domain" description="Type II secretion system protein GspF" evidence="11">
    <location>
        <begin position="269"/>
        <end position="391"/>
    </location>
</feature>
<dbReference type="InterPro" id="IPR001992">
    <property type="entry name" value="T2SS_GspF/T4SS_PilC_CS"/>
</dbReference>
<evidence type="ECO:0000256" key="1">
    <source>
        <dbReference type="ARBA" id="ARBA00004429"/>
    </source>
</evidence>
<dbReference type="Gene3D" id="1.20.81.30">
    <property type="entry name" value="Type II secretion system (T2SS), domain F"/>
    <property type="match status" value="2"/>
</dbReference>
<dbReference type="Proteomes" id="UP000198625">
    <property type="component" value="Unassembled WGS sequence"/>
</dbReference>
<feature type="transmembrane region" description="Helical" evidence="10">
    <location>
        <begin position="220"/>
        <end position="237"/>
    </location>
</feature>
<keyword evidence="5" id="KW-0997">Cell inner membrane</keyword>
<dbReference type="PRINTS" id="PR00812">
    <property type="entry name" value="BCTERIALGSPF"/>
</dbReference>
<dbReference type="OrthoDB" id="9805682at2"/>
<evidence type="ECO:0000256" key="6">
    <source>
        <dbReference type="ARBA" id="ARBA00022692"/>
    </source>
</evidence>
<evidence type="ECO:0000313" key="13">
    <source>
        <dbReference type="Proteomes" id="UP000198625"/>
    </source>
</evidence>
<evidence type="ECO:0000256" key="5">
    <source>
        <dbReference type="ARBA" id="ARBA00022519"/>
    </source>
</evidence>
<reference evidence="13" key="1">
    <citation type="submission" date="2016-10" db="EMBL/GenBank/DDBJ databases">
        <authorList>
            <person name="Varghese N."/>
            <person name="Submissions S."/>
        </authorList>
    </citation>
    <scope>NUCLEOTIDE SEQUENCE [LARGE SCALE GENOMIC DNA]</scope>
    <source>
        <strain evidence="13">DSM 21650</strain>
    </source>
</reference>
<accession>A0A1H3K753</accession>
<dbReference type="Pfam" id="PF00482">
    <property type="entry name" value="T2SSF"/>
    <property type="match status" value="2"/>
</dbReference>
<dbReference type="PROSITE" id="PS00874">
    <property type="entry name" value="T2SP_F"/>
    <property type="match status" value="1"/>
</dbReference>
<proteinExistence type="inferred from homology"/>
<protein>
    <submittedName>
        <fullName evidence="12">Type IV pilus assembly protein PilC</fullName>
    </submittedName>
</protein>
<keyword evidence="3 9" id="KW-0813">Transport</keyword>
<dbReference type="RefSeq" id="WP_091725852.1">
    <property type="nucleotide sequence ID" value="NZ_FNQE01000001.1"/>
</dbReference>
<feature type="transmembrane region" description="Helical" evidence="10">
    <location>
        <begin position="167"/>
        <end position="192"/>
    </location>
</feature>
<keyword evidence="4" id="KW-1003">Cell membrane</keyword>
<dbReference type="GO" id="GO:0005886">
    <property type="term" value="C:plasma membrane"/>
    <property type="evidence" value="ECO:0007669"/>
    <property type="project" value="UniProtKB-SubCell"/>
</dbReference>
<dbReference type="PANTHER" id="PTHR30012:SF0">
    <property type="entry name" value="TYPE II SECRETION SYSTEM PROTEIN F-RELATED"/>
    <property type="match status" value="1"/>
</dbReference>
<dbReference type="GO" id="GO:0009306">
    <property type="term" value="P:protein secretion"/>
    <property type="evidence" value="ECO:0007669"/>
    <property type="project" value="InterPro"/>
</dbReference>
<dbReference type="STRING" id="415015.SAMN05660462_00147"/>
<dbReference type="PANTHER" id="PTHR30012">
    <property type="entry name" value="GENERAL SECRETION PATHWAY PROTEIN"/>
    <property type="match status" value="1"/>
</dbReference>
<keyword evidence="7 10" id="KW-1133">Transmembrane helix</keyword>
<keyword evidence="13" id="KW-1185">Reference proteome</keyword>
<evidence type="ECO:0000313" key="12">
    <source>
        <dbReference type="EMBL" id="SDY47565.1"/>
    </source>
</evidence>
<evidence type="ECO:0000256" key="4">
    <source>
        <dbReference type="ARBA" id="ARBA00022475"/>
    </source>
</evidence>
<feature type="transmembrane region" description="Helical" evidence="10">
    <location>
        <begin position="372"/>
        <end position="393"/>
    </location>
</feature>
<name>A0A1H3K753_9FIRM</name>
<comment type="subcellular location">
    <subcellularLocation>
        <location evidence="1">Cell inner membrane</location>
        <topology evidence="1">Multi-pass membrane protein</topology>
    </subcellularLocation>
    <subcellularLocation>
        <location evidence="9">Cell membrane</location>
        <topology evidence="9">Multi-pass membrane protein</topology>
    </subcellularLocation>
</comment>
<evidence type="ECO:0000256" key="9">
    <source>
        <dbReference type="RuleBase" id="RU003923"/>
    </source>
</evidence>
<keyword evidence="8 10" id="KW-0472">Membrane</keyword>
<organism evidence="12 13">
    <name type="scientific">Proteiniborus ethanoligenes</name>
    <dbReference type="NCBI Taxonomy" id="415015"/>
    <lineage>
        <taxon>Bacteria</taxon>
        <taxon>Bacillati</taxon>
        <taxon>Bacillota</taxon>
        <taxon>Clostridia</taxon>
        <taxon>Eubacteriales</taxon>
        <taxon>Proteiniborus</taxon>
    </lineage>
</organism>